<dbReference type="SUPFAM" id="SSF56176">
    <property type="entry name" value="FAD-binding/transporter-associated domain-like"/>
    <property type="match status" value="1"/>
</dbReference>
<feature type="active site" evidence="20">
    <location>
        <position position="284"/>
    </location>
</feature>
<evidence type="ECO:0000256" key="18">
    <source>
        <dbReference type="ARBA" id="ARBA00031026"/>
    </source>
</evidence>
<comment type="similarity">
    <text evidence="5 20">Belongs to the MurB family.</text>
</comment>
<dbReference type="EMBL" id="CP050951">
    <property type="protein sequence ID" value="QJQ08717.1"/>
    <property type="molecule type" value="Genomic_DNA"/>
</dbReference>
<evidence type="ECO:0000256" key="7">
    <source>
        <dbReference type="ARBA" id="ARBA00015188"/>
    </source>
</evidence>
<comment type="subcellular location">
    <subcellularLocation>
        <location evidence="3 20">Cytoplasm</location>
    </subcellularLocation>
</comment>
<evidence type="ECO:0000256" key="4">
    <source>
        <dbReference type="ARBA" id="ARBA00004752"/>
    </source>
</evidence>
<evidence type="ECO:0000256" key="6">
    <source>
        <dbReference type="ARBA" id="ARBA00012518"/>
    </source>
</evidence>
<comment type="cofactor">
    <cofactor evidence="1 20">
        <name>FAD</name>
        <dbReference type="ChEBI" id="CHEBI:57692"/>
    </cofactor>
</comment>
<dbReference type="GO" id="GO:0008762">
    <property type="term" value="F:UDP-N-acetylmuramate dehydrogenase activity"/>
    <property type="evidence" value="ECO:0007669"/>
    <property type="project" value="UniProtKB-UniRule"/>
</dbReference>
<evidence type="ECO:0000313" key="23">
    <source>
        <dbReference type="Proteomes" id="UP000076857"/>
    </source>
</evidence>
<feature type="active site" description="Proton donor" evidence="20">
    <location>
        <position position="213"/>
    </location>
</feature>
<keyword evidence="11 20" id="KW-0274">FAD</keyword>
<dbReference type="SUPFAM" id="SSF56194">
    <property type="entry name" value="Uridine diphospho-N-Acetylenolpyruvylglucosamine reductase, MurB, C-terminal domain"/>
    <property type="match status" value="1"/>
</dbReference>
<dbReference type="Gene3D" id="3.30.43.10">
    <property type="entry name" value="Uridine Diphospho-n-acetylenolpyruvylglucosamine Reductase, domain 2"/>
    <property type="match status" value="1"/>
</dbReference>
<evidence type="ECO:0000256" key="20">
    <source>
        <dbReference type="HAMAP-Rule" id="MF_00037"/>
    </source>
</evidence>
<evidence type="ECO:0000256" key="12">
    <source>
        <dbReference type="ARBA" id="ARBA00022857"/>
    </source>
</evidence>
<feature type="domain" description="FAD-binding PCMH-type" evidence="21">
    <location>
        <begin position="17"/>
        <end position="183"/>
    </location>
</feature>
<keyword evidence="13 20" id="KW-0133">Cell shape</keyword>
<dbReference type="InterPro" id="IPR016169">
    <property type="entry name" value="FAD-bd_PCMH_sub2"/>
</dbReference>
<dbReference type="Gene3D" id="3.90.78.10">
    <property type="entry name" value="UDP-N-acetylenolpyruvoylglucosamine reductase, C-terminal domain"/>
    <property type="match status" value="1"/>
</dbReference>
<dbReference type="EC" id="1.3.1.98" evidence="6 20"/>
<dbReference type="PANTHER" id="PTHR21071">
    <property type="entry name" value="UDP-N-ACETYLENOLPYRUVOYLGLUCOSAMINE REDUCTASE"/>
    <property type="match status" value="1"/>
</dbReference>
<comment type="function">
    <text evidence="2 20">Cell wall formation.</text>
</comment>
<evidence type="ECO:0000256" key="11">
    <source>
        <dbReference type="ARBA" id="ARBA00022827"/>
    </source>
</evidence>
<proteinExistence type="inferred from homology"/>
<dbReference type="PANTHER" id="PTHR21071:SF4">
    <property type="entry name" value="UDP-N-ACETYLENOLPYRUVOYLGLUCOSAMINE REDUCTASE"/>
    <property type="match status" value="1"/>
</dbReference>
<dbReference type="InterPro" id="IPR016166">
    <property type="entry name" value="FAD-bd_PCMH"/>
</dbReference>
<dbReference type="InterPro" id="IPR036635">
    <property type="entry name" value="MurB_C_sf"/>
</dbReference>
<accession>A0AAP9MVQ7</accession>
<dbReference type="PROSITE" id="PS51387">
    <property type="entry name" value="FAD_PCMH"/>
    <property type="match status" value="1"/>
</dbReference>
<evidence type="ECO:0000256" key="10">
    <source>
        <dbReference type="ARBA" id="ARBA00022630"/>
    </source>
</evidence>
<organism evidence="22 23">
    <name type="scientific">Pseudomonas putida</name>
    <name type="common">Arthrobacter siderocapsulatus</name>
    <dbReference type="NCBI Taxonomy" id="303"/>
    <lineage>
        <taxon>Bacteria</taxon>
        <taxon>Pseudomonadati</taxon>
        <taxon>Pseudomonadota</taxon>
        <taxon>Gammaproteobacteria</taxon>
        <taxon>Pseudomonadales</taxon>
        <taxon>Pseudomonadaceae</taxon>
        <taxon>Pseudomonas</taxon>
    </lineage>
</organism>
<dbReference type="InterPro" id="IPR016167">
    <property type="entry name" value="FAD-bd_PCMH_sub1"/>
</dbReference>
<evidence type="ECO:0000256" key="14">
    <source>
        <dbReference type="ARBA" id="ARBA00022984"/>
    </source>
</evidence>
<dbReference type="Pfam" id="PF02873">
    <property type="entry name" value="MurB_C"/>
    <property type="match status" value="1"/>
</dbReference>
<dbReference type="NCBIfam" id="TIGR00179">
    <property type="entry name" value="murB"/>
    <property type="match status" value="1"/>
</dbReference>
<evidence type="ECO:0000256" key="1">
    <source>
        <dbReference type="ARBA" id="ARBA00001974"/>
    </source>
</evidence>
<protein>
    <recommendedName>
        <fullName evidence="7 20">UDP-N-acetylenolpyruvoylglucosamine reductase</fullName>
        <ecNumber evidence="6 20">1.3.1.98</ecNumber>
    </recommendedName>
    <alternativeName>
        <fullName evidence="18 20">UDP-N-acetylmuramate dehydrogenase</fullName>
    </alternativeName>
</protein>
<name>A0AAP9MVQ7_PSEPU</name>
<evidence type="ECO:0000256" key="2">
    <source>
        <dbReference type="ARBA" id="ARBA00003921"/>
    </source>
</evidence>
<evidence type="ECO:0000256" key="5">
    <source>
        <dbReference type="ARBA" id="ARBA00010485"/>
    </source>
</evidence>
<keyword evidence="14 20" id="KW-0573">Peptidoglycan synthesis</keyword>
<keyword evidence="15 20" id="KW-0560">Oxidoreductase</keyword>
<dbReference type="GO" id="GO:0071949">
    <property type="term" value="F:FAD binding"/>
    <property type="evidence" value="ECO:0007669"/>
    <property type="project" value="InterPro"/>
</dbReference>
<keyword evidence="10 20" id="KW-0285">Flavoprotein</keyword>
<evidence type="ECO:0000256" key="15">
    <source>
        <dbReference type="ARBA" id="ARBA00023002"/>
    </source>
</evidence>
<dbReference type="Pfam" id="PF01565">
    <property type="entry name" value="FAD_binding_4"/>
    <property type="match status" value="1"/>
</dbReference>
<keyword evidence="17 20" id="KW-0961">Cell wall biogenesis/degradation</keyword>
<keyword evidence="8 20" id="KW-0963">Cytoplasm</keyword>
<dbReference type="InterPro" id="IPR036318">
    <property type="entry name" value="FAD-bd_PCMH-like_sf"/>
</dbReference>
<dbReference type="AlphaFoldDB" id="A0AAP9MVQ7"/>
<dbReference type="HAMAP" id="MF_00037">
    <property type="entry name" value="MurB"/>
    <property type="match status" value="1"/>
</dbReference>
<dbReference type="GO" id="GO:0051301">
    <property type="term" value="P:cell division"/>
    <property type="evidence" value="ECO:0007669"/>
    <property type="project" value="UniProtKB-KW"/>
</dbReference>
<dbReference type="InterPro" id="IPR006094">
    <property type="entry name" value="Oxid_FAD_bind_N"/>
</dbReference>
<keyword evidence="12 20" id="KW-0521">NADP</keyword>
<evidence type="ECO:0000256" key="8">
    <source>
        <dbReference type="ARBA" id="ARBA00022490"/>
    </source>
</evidence>
<dbReference type="GO" id="GO:0071555">
    <property type="term" value="P:cell wall organization"/>
    <property type="evidence" value="ECO:0007669"/>
    <property type="project" value="UniProtKB-KW"/>
</dbReference>
<dbReference type="Gene3D" id="3.30.465.10">
    <property type="match status" value="1"/>
</dbReference>
<evidence type="ECO:0000259" key="21">
    <source>
        <dbReference type="PROSITE" id="PS51387"/>
    </source>
</evidence>
<sequence length="288" mass="31655">MMMPKKSDLTEFNSYCINSSAECTYSPTNLSELKSAVAHSEGTNRIILGGGSNVILSKSNYDCDTSFLLMQRMPKKITWEDNLCTVSNSVRLQTLVQESIDRDLIGLERLIGIPGTIGGAIYMNAGAFDCDIHQSLVEVTTINIENALITTYNKGELKNSYRTSIFQGSREIIIQAKFKFIRSAHGQAVAVSAKAILNKRSMTIPYILPNAGSVFKRPNHELRVGEMIEALGMKGFRIGGAMISELHGGFIVNICQATGGDVRALAQYIKDAVFKKYNATLNLEQIII</sequence>
<feature type="active site" evidence="20">
    <location>
        <position position="162"/>
    </location>
</feature>
<gene>
    <name evidence="20 22" type="primary">murB</name>
    <name evidence="22" type="ORF">A3L25_004570</name>
</gene>
<dbReference type="Proteomes" id="UP000076857">
    <property type="component" value="Chromosome"/>
</dbReference>
<keyword evidence="9 20" id="KW-0132">Cell division</keyword>
<dbReference type="InterPro" id="IPR011601">
    <property type="entry name" value="MurB_C"/>
</dbReference>
<comment type="pathway">
    <text evidence="4 20">Cell wall biogenesis; peptidoglycan biosynthesis.</text>
</comment>
<evidence type="ECO:0000256" key="19">
    <source>
        <dbReference type="ARBA" id="ARBA00048914"/>
    </source>
</evidence>
<reference evidence="22 23" key="1">
    <citation type="submission" date="2016-04" db="EMBL/GenBank/DDBJ databases">
        <authorList>
            <person name="Qiu J."/>
        </authorList>
    </citation>
    <scope>NUCLEOTIDE SEQUENCE [LARGE SCALE GENOMIC DNA]</scope>
    <source>
        <strain evidence="22 23">JQ581</strain>
    </source>
</reference>
<keyword evidence="16 20" id="KW-0131">Cell cycle</keyword>
<dbReference type="GO" id="GO:0008360">
    <property type="term" value="P:regulation of cell shape"/>
    <property type="evidence" value="ECO:0007669"/>
    <property type="project" value="UniProtKB-KW"/>
</dbReference>
<evidence type="ECO:0000313" key="22">
    <source>
        <dbReference type="EMBL" id="QJQ08717.1"/>
    </source>
</evidence>
<comment type="catalytic activity">
    <reaction evidence="19 20">
        <text>UDP-N-acetyl-alpha-D-muramate + NADP(+) = UDP-N-acetyl-3-O-(1-carboxyvinyl)-alpha-D-glucosamine + NADPH + H(+)</text>
        <dbReference type="Rhea" id="RHEA:12248"/>
        <dbReference type="ChEBI" id="CHEBI:15378"/>
        <dbReference type="ChEBI" id="CHEBI:57783"/>
        <dbReference type="ChEBI" id="CHEBI:58349"/>
        <dbReference type="ChEBI" id="CHEBI:68483"/>
        <dbReference type="ChEBI" id="CHEBI:70757"/>
        <dbReference type="EC" id="1.3.1.98"/>
    </reaction>
</comment>
<reference evidence="22 23" key="2">
    <citation type="submission" date="2020-04" db="EMBL/GenBank/DDBJ databases">
        <title>Complete genome sequence of Pseudomonas putida strain JQ581.</title>
        <authorList>
            <person name="Mu Y."/>
        </authorList>
    </citation>
    <scope>NUCLEOTIDE SEQUENCE [LARGE SCALE GENOMIC DNA]</scope>
    <source>
        <strain evidence="22 23">JQ581</strain>
    </source>
</reference>
<dbReference type="GO" id="GO:0005829">
    <property type="term" value="C:cytosol"/>
    <property type="evidence" value="ECO:0007669"/>
    <property type="project" value="TreeGrafter"/>
</dbReference>
<evidence type="ECO:0000256" key="13">
    <source>
        <dbReference type="ARBA" id="ARBA00022960"/>
    </source>
</evidence>
<dbReference type="InterPro" id="IPR003170">
    <property type="entry name" value="MurB"/>
</dbReference>
<dbReference type="GO" id="GO:0009252">
    <property type="term" value="P:peptidoglycan biosynthetic process"/>
    <property type="evidence" value="ECO:0007669"/>
    <property type="project" value="UniProtKB-UniRule"/>
</dbReference>
<evidence type="ECO:0000256" key="9">
    <source>
        <dbReference type="ARBA" id="ARBA00022618"/>
    </source>
</evidence>
<evidence type="ECO:0000256" key="17">
    <source>
        <dbReference type="ARBA" id="ARBA00023316"/>
    </source>
</evidence>
<evidence type="ECO:0000256" key="3">
    <source>
        <dbReference type="ARBA" id="ARBA00004496"/>
    </source>
</evidence>
<evidence type="ECO:0000256" key="16">
    <source>
        <dbReference type="ARBA" id="ARBA00023306"/>
    </source>
</evidence>